<evidence type="ECO:0000256" key="6">
    <source>
        <dbReference type="SAM" id="MobiDB-lite"/>
    </source>
</evidence>
<evidence type="ECO:0000313" key="8">
    <source>
        <dbReference type="Proteomes" id="UP000009192"/>
    </source>
</evidence>
<comment type="similarity">
    <text evidence="4">Belongs to the synaptopodin family.</text>
</comment>
<dbReference type="FunCoup" id="A0A0Q9XFI9">
    <property type="interactions" value="24"/>
</dbReference>
<keyword evidence="3" id="KW-0597">Phosphoprotein</keyword>
<dbReference type="InterPro" id="IPR051976">
    <property type="entry name" value="Synaptopodin_domain"/>
</dbReference>
<feature type="region of interest" description="Disordered" evidence="6">
    <location>
        <begin position="1039"/>
        <end position="1097"/>
    </location>
</feature>
<feature type="compositionally biased region" description="Polar residues" evidence="6">
    <location>
        <begin position="1071"/>
        <end position="1097"/>
    </location>
</feature>
<feature type="compositionally biased region" description="Basic and acidic residues" evidence="6">
    <location>
        <begin position="170"/>
        <end position="179"/>
    </location>
</feature>
<feature type="region of interest" description="Disordered" evidence="6">
    <location>
        <begin position="948"/>
        <end position="973"/>
    </location>
</feature>
<dbReference type="InParanoid" id="A0A0Q9XFI9"/>
<dbReference type="GO" id="GO:0005634">
    <property type="term" value="C:nucleus"/>
    <property type="evidence" value="ECO:0007669"/>
    <property type="project" value="TreeGrafter"/>
</dbReference>
<dbReference type="EMBL" id="CH933813">
    <property type="protein sequence ID" value="KRG07311.1"/>
    <property type="molecule type" value="Genomic_DNA"/>
</dbReference>
<sequence length="1135" mass="127116">MDSEVETSANETKSEQPEVVMDDAGERVLERTEESVVENDQKTTTTTTVVVIKNENAKPDEELEADPQTETESETTTTTVGVTKKENESADAPDKESASATATTTTIVVAKNEPDPADASDKEIKTSATTTTVVVSPKKEEDIETEKQITVSNPNADAPSSAKETANEAAAKDDCEFREGVVVVEEAEEEEGEAEEEQEESDDDEDDDDGEDLKIATKTEEIKDEKGQSNIPEQSEVAAESTISQDENAVKSNKDINNQIENIISDIDINIKAQEKIAQLKEQELQLIQKQKELANQIQQQQLLAQKLIAENQLKEQELQRQKYVQQQPQPHPQSPRQYTEEIEPTIKQDRCSTNINCVIERKRGFRPSDCYDESKKQILLELSRKLWKKQNESCNISRTVDLRKIFTPATDAPQILPKNRKLYASSAFYSPTLHPTVEDQVELARRISHSLSDISNQTSKGQTMYVNRKKRSVKWVHEGCGQGEDEDIIETRSLSKENAEDNSLQPELIKLDKMPLKLVMNPRGQMRDYNSLKESINIESGLLSPDNCAELITALQLHKGRGAELFAKRRRKADNWVVDETNAGIHSPSGIPDYQQYQVNRPAAASPSIVPAYSDAGKHRVQLNLHQDQLIEKYSKPGVQVVKSPWEAALQTGSASTAFLDQSQYRSPTPIATQPSPVHFTQDFTDSPLPASYVNQSNYTQDSYKSSLDSQAKSQPIQPSNPQRELAYKPSVAQGWGGRNVELPREYYYQTQEQQEFINQNIQDLGTQYYYGNDQILLGPEAYGMNAQFHHPEFNLNDDIHKRLLQLEQFQQSFMQQQMKQLNLKSNFNLPLGKCNRNMSALNITPTKHPEVEEPVAGQGSSAEEVGESVNVRELIFSFEQQSLREPDPIQKDQREFPNDKKQSQFQRLNTSRDSINHIIDGATNKGLYVPKEISLASYAPPPVLSTPNFQSSPKPIDYSSKAYEPPPYNSFPVANQKSGLYNSVPPKQQLYNPTSYQKVLSGSQQSGPQVNFSPSPLSFDKLSKFQESSDQRNQRLLNVNKQPVYRGVQNVSPTPFLSAGTDGREGRSPISSPTYGSHTSHNAGSQKMMNGGNQSFNNCARGWNKGSNNIQQSAYYPKTVPVAATESLPYSDF</sequence>
<dbReference type="PANTHER" id="PTHR24217">
    <property type="entry name" value="PUTATIVE-RELATED"/>
    <property type="match status" value="1"/>
</dbReference>
<feature type="compositionally biased region" description="Acidic residues" evidence="6">
    <location>
        <begin position="185"/>
        <end position="211"/>
    </location>
</feature>
<feature type="compositionally biased region" description="Polar residues" evidence="6">
    <location>
        <begin position="1000"/>
        <end position="1018"/>
    </location>
</feature>
<evidence type="ECO:0000313" key="7">
    <source>
        <dbReference type="EMBL" id="KRG07311.1"/>
    </source>
</evidence>
<dbReference type="GO" id="GO:0015629">
    <property type="term" value="C:actin cytoskeleton"/>
    <property type="evidence" value="ECO:0007669"/>
    <property type="project" value="TreeGrafter"/>
</dbReference>
<feature type="compositionally biased region" description="Basic and acidic residues" evidence="6">
    <location>
        <begin position="137"/>
        <end position="147"/>
    </location>
</feature>
<feature type="region of interest" description="Disordered" evidence="6">
    <location>
        <begin position="1"/>
        <end position="250"/>
    </location>
</feature>
<feature type="compositionally biased region" description="Basic and acidic residues" evidence="6">
    <location>
        <begin position="212"/>
        <end position="227"/>
    </location>
</feature>
<protein>
    <submittedName>
        <fullName evidence="7">Uncharacterized protein, isoform G</fullName>
    </submittedName>
</protein>
<organism evidence="7 8">
    <name type="scientific">Drosophila mojavensis</name>
    <name type="common">Fruit fly</name>
    <dbReference type="NCBI Taxonomy" id="7230"/>
    <lineage>
        <taxon>Eukaryota</taxon>
        <taxon>Metazoa</taxon>
        <taxon>Ecdysozoa</taxon>
        <taxon>Arthropoda</taxon>
        <taxon>Hexapoda</taxon>
        <taxon>Insecta</taxon>
        <taxon>Pterygota</taxon>
        <taxon>Neoptera</taxon>
        <taxon>Endopterygota</taxon>
        <taxon>Diptera</taxon>
        <taxon>Brachycera</taxon>
        <taxon>Muscomorpha</taxon>
        <taxon>Ephydroidea</taxon>
        <taxon>Drosophilidae</taxon>
        <taxon>Drosophila</taxon>
    </lineage>
</organism>
<comment type="subcellular location">
    <subcellularLocation>
        <location evidence="1">Cytoplasm</location>
    </subcellularLocation>
</comment>
<dbReference type="GO" id="GO:0003779">
    <property type="term" value="F:actin binding"/>
    <property type="evidence" value="ECO:0007669"/>
    <property type="project" value="TreeGrafter"/>
</dbReference>
<proteinExistence type="inferred from homology"/>
<keyword evidence="2" id="KW-0963">Cytoplasm</keyword>
<dbReference type="GO" id="GO:0032233">
    <property type="term" value="P:positive regulation of actin filament bundle assembly"/>
    <property type="evidence" value="ECO:0007669"/>
    <property type="project" value="TreeGrafter"/>
</dbReference>
<evidence type="ECO:0000256" key="5">
    <source>
        <dbReference type="SAM" id="Coils"/>
    </source>
</evidence>
<feature type="region of interest" description="Disordered" evidence="6">
    <location>
        <begin position="884"/>
        <end position="913"/>
    </location>
</feature>
<evidence type="ECO:0000256" key="4">
    <source>
        <dbReference type="ARBA" id="ARBA00038161"/>
    </source>
</evidence>
<reference evidence="7 8" key="1">
    <citation type="journal article" date="2007" name="Nature">
        <title>Evolution of genes and genomes on the Drosophila phylogeny.</title>
        <authorList>
            <consortium name="Drosophila 12 Genomes Consortium"/>
            <person name="Clark A.G."/>
            <person name="Eisen M.B."/>
            <person name="Smith D.R."/>
            <person name="Bergman C.M."/>
            <person name="Oliver B."/>
            <person name="Markow T.A."/>
            <person name="Kaufman T.C."/>
            <person name="Kellis M."/>
            <person name="Gelbart W."/>
            <person name="Iyer V.N."/>
            <person name="Pollard D.A."/>
            <person name="Sackton T.B."/>
            <person name="Larracuente A.M."/>
            <person name="Singh N.D."/>
            <person name="Abad J.P."/>
            <person name="Abt D.N."/>
            <person name="Adryan B."/>
            <person name="Aguade M."/>
            <person name="Akashi H."/>
            <person name="Anderson W.W."/>
            <person name="Aquadro C.F."/>
            <person name="Ardell D.H."/>
            <person name="Arguello R."/>
            <person name="Artieri C.G."/>
            <person name="Barbash D.A."/>
            <person name="Barker D."/>
            <person name="Barsanti P."/>
            <person name="Batterham P."/>
            <person name="Batzoglou S."/>
            <person name="Begun D."/>
            <person name="Bhutkar A."/>
            <person name="Blanco E."/>
            <person name="Bosak S.A."/>
            <person name="Bradley R.K."/>
            <person name="Brand A.D."/>
            <person name="Brent M.R."/>
            <person name="Brooks A.N."/>
            <person name="Brown R.H."/>
            <person name="Butlin R.K."/>
            <person name="Caggese C."/>
            <person name="Calvi B.R."/>
            <person name="Bernardo de Carvalho A."/>
            <person name="Caspi A."/>
            <person name="Castrezana S."/>
            <person name="Celniker S.E."/>
            <person name="Chang J.L."/>
            <person name="Chapple C."/>
            <person name="Chatterji S."/>
            <person name="Chinwalla A."/>
            <person name="Civetta A."/>
            <person name="Clifton S.W."/>
            <person name="Comeron J.M."/>
            <person name="Costello J.C."/>
            <person name="Coyne J.A."/>
            <person name="Daub J."/>
            <person name="David R.G."/>
            <person name="Delcher A.L."/>
            <person name="Delehaunty K."/>
            <person name="Do C.B."/>
            <person name="Ebling H."/>
            <person name="Edwards K."/>
            <person name="Eickbush T."/>
            <person name="Evans J.D."/>
            <person name="Filipski A."/>
            <person name="Findeiss S."/>
            <person name="Freyhult E."/>
            <person name="Fulton L."/>
            <person name="Fulton R."/>
            <person name="Garcia A.C."/>
            <person name="Gardiner A."/>
            <person name="Garfield D.A."/>
            <person name="Garvin B.E."/>
            <person name="Gibson G."/>
            <person name="Gilbert D."/>
            <person name="Gnerre S."/>
            <person name="Godfrey J."/>
            <person name="Good R."/>
            <person name="Gotea V."/>
            <person name="Gravely B."/>
            <person name="Greenberg A.J."/>
            <person name="Griffiths-Jones S."/>
            <person name="Gross S."/>
            <person name="Guigo R."/>
            <person name="Gustafson E.A."/>
            <person name="Haerty W."/>
            <person name="Hahn M.W."/>
            <person name="Halligan D.L."/>
            <person name="Halpern A.L."/>
            <person name="Halter G.M."/>
            <person name="Han M.V."/>
            <person name="Heger A."/>
            <person name="Hillier L."/>
            <person name="Hinrichs A.S."/>
            <person name="Holmes I."/>
            <person name="Hoskins R.A."/>
            <person name="Hubisz M.J."/>
            <person name="Hultmark D."/>
            <person name="Huntley M.A."/>
            <person name="Jaffe D.B."/>
            <person name="Jagadeeshan S."/>
            <person name="Jeck W.R."/>
            <person name="Johnson J."/>
            <person name="Jones C.D."/>
            <person name="Jordan W.C."/>
            <person name="Karpen G.H."/>
            <person name="Kataoka E."/>
            <person name="Keightley P.D."/>
            <person name="Kheradpour P."/>
            <person name="Kirkness E.F."/>
            <person name="Koerich L.B."/>
            <person name="Kristiansen K."/>
            <person name="Kudrna D."/>
            <person name="Kulathinal R.J."/>
            <person name="Kumar S."/>
            <person name="Kwok R."/>
            <person name="Lander E."/>
            <person name="Langley C.H."/>
            <person name="Lapoint R."/>
            <person name="Lazzaro B.P."/>
            <person name="Lee S.J."/>
            <person name="Levesque L."/>
            <person name="Li R."/>
            <person name="Lin C.F."/>
            <person name="Lin M.F."/>
            <person name="Lindblad-Toh K."/>
            <person name="Llopart A."/>
            <person name="Long M."/>
            <person name="Low L."/>
            <person name="Lozovsky E."/>
            <person name="Lu J."/>
            <person name="Luo M."/>
            <person name="Machado C.A."/>
            <person name="Makalowski W."/>
            <person name="Marzo M."/>
            <person name="Matsuda M."/>
            <person name="Matzkin L."/>
            <person name="McAllister B."/>
            <person name="McBride C.S."/>
            <person name="McKernan B."/>
            <person name="McKernan K."/>
            <person name="Mendez-Lago M."/>
            <person name="Minx P."/>
            <person name="Mollenhauer M.U."/>
            <person name="Montooth K."/>
            <person name="Mount S.M."/>
            <person name="Mu X."/>
            <person name="Myers E."/>
            <person name="Negre B."/>
            <person name="Newfeld S."/>
            <person name="Nielsen R."/>
            <person name="Noor M.A."/>
            <person name="O'Grady P."/>
            <person name="Pachter L."/>
            <person name="Papaceit M."/>
            <person name="Parisi M.J."/>
            <person name="Parisi M."/>
            <person name="Parts L."/>
            <person name="Pedersen J.S."/>
            <person name="Pesole G."/>
            <person name="Phillippy A.M."/>
            <person name="Ponting C.P."/>
            <person name="Pop M."/>
            <person name="Porcelli D."/>
            <person name="Powell J.R."/>
            <person name="Prohaska S."/>
            <person name="Pruitt K."/>
            <person name="Puig M."/>
            <person name="Quesneville H."/>
            <person name="Ram K.R."/>
            <person name="Rand D."/>
            <person name="Rasmussen M.D."/>
            <person name="Reed L.K."/>
            <person name="Reenan R."/>
            <person name="Reily A."/>
            <person name="Remington K.A."/>
            <person name="Rieger T.T."/>
            <person name="Ritchie M.G."/>
            <person name="Robin C."/>
            <person name="Rogers Y.H."/>
            <person name="Rohde C."/>
            <person name="Rozas J."/>
            <person name="Rubenfield M.J."/>
            <person name="Ruiz A."/>
            <person name="Russo S."/>
            <person name="Salzberg S.L."/>
            <person name="Sanchez-Gracia A."/>
            <person name="Saranga D.J."/>
            <person name="Sato H."/>
            <person name="Schaeffer S.W."/>
            <person name="Schatz M.C."/>
            <person name="Schlenke T."/>
            <person name="Schwartz R."/>
            <person name="Segarra C."/>
            <person name="Singh R.S."/>
            <person name="Sirot L."/>
            <person name="Sirota M."/>
            <person name="Sisneros N.B."/>
            <person name="Smith C.D."/>
            <person name="Smith T.F."/>
            <person name="Spieth J."/>
            <person name="Stage D.E."/>
            <person name="Stark A."/>
            <person name="Stephan W."/>
            <person name="Strausberg R.L."/>
            <person name="Strempel S."/>
            <person name="Sturgill D."/>
            <person name="Sutton G."/>
            <person name="Sutton G.G."/>
            <person name="Tao W."/>
            <person name="Teichmann S."/>
            <person name="Tobari Y.N."/>
            <person name="Tomimura Y."/>
            <person name="Tsolas J.M."/>
            <person name="Valente V.L."/>
            <person name="Venter E."/>
            <person name="Venter J.C."/>
            <person name="Vicario S."/>
            <person name="Vieira F.G."/>
            <person name="Vilella A.J."/>
            <person name="Villasante A."/>
            <person name="Walenz B."/>
            <person name="Wang J."/>
            <person name="Wasserman M."/>
            <person name="Watts T."/>
            <person name="Wilson D."/>
            <person name="Wilson R.K."/>
            <person name="Wing R.A."/>
            <person name="Wolfner M.F."/>
            <person name="Wong A."/>
            <person name="Wong G.K."/>
            <person name="Wu C.I."/>
            <person name="Wu G."/>
            <person name="Yamamoto D."/>
            <person name="Yang H.P."/>
            <person name="Yang S.P."/>
            <person name="Yorke J.A."/>
            <person name="Yoshida K."/>
            <person name="Zdobnov E."/>
            <person name="Zhang P."/>
            <person name="Zhang Y."/>
            <person name="Zimin A.V."/>
            <person name="Baldwin J."/>
            <person name="Abdouelleil A."/>
            <person name="Abdulkadir J."/>
            <person name="Abebe A."/>
            <person name="Abera B."/>
            <person name="Abreu J."/>
            <person name="Acer S.C."/>
            <person name="Aftuck L."/>
            <person name="Alexander A."/>
            <person name="An P."/>
            <person name="Anderson E."/>
            <person name="Anderson S."/>
            <person name="Arachi H."/>
            <person name="Azer M."/>
            <person name="Bachantsang P."/>
            <person name="Barry A."/>
            <person name="Bayul T."/>
            <person name="Berlin A."/>
            <person name="Bessette D."/>
            <person name="Bloom T."/>
            <person name="Blye J."/>
            <person name="Boguslavskiy L."/>
            <person name="Bonnet C."/>
            <person name="Boukhgalter B."/>
            <person name="Bourzgui I."/>
            <person name="Brown A."/>
            <person name="Cahill P."/>
            <person name="Channer S."/>
            <person name="Cheshatsang Y."/>
            <person name="Chuda L."/>
            <person name="Citroen M."/>
            <person name="Collymore A."/>
            <person name="Cooke P."/>
            <person name="Costello M."/>
            <person name="D'Aco K."/>
            <person name="Daza R."/>
            <person name="De Haan G."/>
            <person name="DeGray S."/>
            <person name="DeMaso C."/>
            <person name="Dhargay N."/>
            <person name="Dooley K."/>
            <person name="Dooley E."/>
            <person name="Doricent M."/>
            <person name="Dorje P."/>
            <person name="Dorjee K."/>
            <person name="Dupes A."/>
            <person name="Elong R."/>
            <person name="Falk J."/>
            <person name="Farina A."/>
            <person name="Faro S."/>
            <person name="Ferguson D."/>
            <person name="Fisher S."/>
            <person name="Foley C.D."/>
            <person name="Franke A."/>
            <person name="Friedrich D."/>
            <person name="Gadbois L."/>
            <person name="Gearin G."/>
            <person name="Gearin C.R."/>
            <person name="Giannoukos G."/>
            <person name="Goode T."/>
            <person name="Graham J."/>
            <person name="Grandbois E."/>
            <person name="Grewal S."/>
            <person name="Gyaltsen K."/>
            <person name="Hafez N."/>
            <person name="Hagos B."/>
            <person name="Hall J."/>
            <person name="Henson C."/>
            <person name="Hollinger A."/>
            <person name="Honan T."/>
            <person name="Huard M.D."/>
            <person name="Hughes L."/>
            <person name="Hurhula B."/>
            <person name="Husby M.E."/>
            <person name="Kamat A."/>
            <person name="Kanga B."/>
            <person name="Kashin S."/>
            <person name="Khazanovich D."/>
            <person name="Kisner P."/>
            <person name="Lance K."/>
            <person name="Lara M."/>
            <person name="Lee W."/>
            <person name="Lennon N."/>
            <person name="Letendre F."/>
            <person name="LeVine R."/>
            <person name="Lipovsky A."/>
            <person name="Liu X."/>
            <person name="Liu J."/>
            <person name="Liu S."/>
            <person name="Lokyitsang T."/>
            <person name="Lokyitsang Y."/>
            <person name="Lubonja R."/>
            <person name="Lui A."/>
            <person name="MacDonald P."/>
            <person name="Magnisalis V."/>
            <person name="Maru K."/>
            <person name="Matthews C."/>
            <person name="McCusker W."/>
            <person name="McDonough S."/>
            <person name="Mehta T."/>
            <person name="Meldrim J."/>
            <person name="Meneus L."/>
            <person name="Mihai O."/>
            <person name="Mihalev A."/>
            <person name="Mihova T."/>
            <person name="Mittelman R."/>
            <person name="Mlenga V."/>
            <person name="Montmayeur A."/>
            <person name="Mulrain L."/>
            <person name="Navidi A."/>
            <person name="Naylor J."/>
            <person name="Negash T."/>
            <person name="Nguyen T."/>
            <person name="Nguyen N."/>
            <person name="Nicol R."/>
            <person name="Norbu C."/>
            <person name="Norbu N."/>
            <person name="Novod N."/>
            <person name="O'Neill B."/>
            <person name="Osman S."/>
            <person name="Markiewicz E."/>
            <person name="Oyono O.L."/>
            <person name="Patti C."/>
            <person name="Phunkhang P."/>
            <person name="Pierre F."/>
            <person name="Priest M."/>
            <person name="Raghuraman S."/>
            <person name="Rege F."/>
            <person name="Reyes R."/>
            <person name="Rise C."/>
            <person name="Rogov P."/>
            <person name="Ross K."/>
            <person name="Ryan E."/>
            <person name="Settipalli S."/>
            <person name="Shea T."/>
            <person name="Sherpa N."/>
            <person name="Shi L."/>
            <person name="Shih D."/>
            <person name="Sparrow T."/>
            <person name="Spaulding J."/>
            <person name="Stalker J."/>
            <person name="Stange-Thomann N."/>
            <person name="Stavropoulos S."/>
            <person name="Stone C."/>
            <person name="Strader C."/>
            <person name="Tesfaye S."/>
            <person name="Thomson T."/>
            <person name="Thoulutsang Y."/>
            <person name="Thoulutsang D."/>
            <person name="Topham K."/>
            <person name="Topping I."/>
            <person name="Tsamla T."/>
            <person name="Vassiliev H."/>
            <person name="Vo A."/>
            <person name="Wangchuk T."/>
            <person name="Wangdi T."/>
            <person name="Weiand M."/>
            <person name="Wilkinson J."/>
            <person name="Wilson A."/>
            <person name="Yadav S."/>
            <person name="Young G."/>
            <person name="Yu Q."/>
            <person name="Zembek L."/>
            <person name="Zhong D."/>
            <person name="Zimmer A."/>
            <person name="Zwirko Z."/>
            <person name="Jaffe D.B."/>
            <person name="Alvarez P."/>
            <person name="Brockman W."/>
            <person name="Butler J."/>
            <person name="Chin C."/>
            <person name="Gnerre S."/>
            <person name="Grabherr M."/>
            <person name="Kleber M."/>
            <person name="Mauceli E."/>
            <person name="MacCallum I."/>
        </authorList>
    </citation>
    <scope>NUCLEOTIDE SEQUENCE [LARGE SCALE GENOMIC DNA]</scope>
    <source>
        <strain evidence="8">Tucson 15081-1352.22</strain>
    </source>
</reference>
<accession>A0A0Q9XFI9</accession>
<keyword evidence="8" id="KW-1185">Reference proteome</keyword>
<feature type="compositionally biased region" description="Polar residues" evidence="6">
    <location>
        <begin position="1"/>
        <end position="11"/>
    </location>
</feature>
<keyword evidence="5" id="KW-0175">Coiled coil</keyword>
<evidence type="ECO:0000256" key="2">
    <source>
        <dbReference type="ARBA" id="ARBA00022490"/>
    </source>
</evidence>
<evidence type="ECO:0000256" key="3">
    <source>
        <dbReference type="ARBA" id="ARBA00022553"/>
    </source>
</evidence>
<feature type="compositionally biased region" description="Basic and acidic residues" evidence="6">
    <location>
        <begin position="884"/>
        <end position="904"/>
    </location>
</feature>
<feature type="compositionally biased region" description="Acidic residues" evidence="6">
    <location>
        <begin position="61"/>
        <end position="73"/>
    </location>
</feature>
<feature type="coiled-coil region" evidence="5">
    <location>
        <begin position="270"/>
        <end position="327"/>
    </location>
</feature>
<gene>
    <name evidence="7" type="primary">Dmoj\GI14038</name>
    <name evidence="7" type="ORF">Dmoj_GI14038</name>
</gene>
<dbReference type="AlphaFoldDB" id="A0A0Q9XFI9"/>
<evidence type="ECO:0000256" key="1">
    <source>
        <dbReference type="ARBA" id="ARBA00004496"/>
    </source>
</evidence>
<feature type="compositionally biased region" description="Basic and acidic residues" evidence="6">
    <location>
        <begin position="83"/>
        <end position="97"/>
    </location>
</feature>
<dbReference type="OrthoDB" id="5984008at2759"/>
<dbReference type="GO" id="GO:0030018">
    <property type="term" value="C:Z disc"/>
    <property type="evidence" value="ECO:0007669"/>
    <property type="project" value="TreeGrafter"/>
</dbReference>
<dbReference type="PANTHER" id="PTHR24217:SF0">
    <property type="entry name" value="PDZ DOMAIN-CONTAINING PROTEIN"/>
    <property type="match status" value="1"/>
</dbReference>
<feature type="region of interest" description="Disordered" evidence="6">
    <location>
        <begin position="1000"/>
        <end position="1020"/>
    </location>
</feature>
<feature type="compositionally biased region" description="Polar residues" evidence="6">
    <location>
        <begin position="702"/>
        <end position="724"/>
    </location>
</feature>
<feature type="compositionally biased region" description="Basic and acidic residues" evidence="6">
    <location>
        <begin position="24"/>
        <end position="34"/>
    </location>
</feature>
<dbReference type="Proteomes" id="UP000009192">
    <property type="component" value="Unassembled WGS sequence"/>
</dbReference>
<feature type="region of interest" description="Disordered" evidence="6">
    <location>
        <begin position="702"/>
        <end position="726"/>
    </location>
</feature>
<name>A0A0Q9XFI9_DROMO</name>